<name>A0A8S5MP02_9CAUD</name>
<proteinExistence type="predicted"/>
<accession>A0A8S5MP02</accession>
<evidence type="ECO:0000313" key="1">
    <source>
        <dbReference type="EMBL" id="DAD83976.1"/>
    </source>
</evidence>
<sequence length="103" mass="12128">MTEFEFETHRVDMLYKGPIQIVQEQISSIESQLENETLKVIHKYGIYVDKDELIKALKYDRQQYDKGFEDGVHKCRQELLEILRENDCYISTAVINKLLTIGS</sequence>
<reference evidence="1" key="1">
    <citation type="journal article" date="2021" name="Proc. Natl. Acad. Sci. U.S.A.">
        <title>A Catalog of Tens of Thousands of Viruses from Human Metagenomes Reveals Hidden Associations with Chronic Diseases.</title>
        <authorList>
            <person name="Tisza M.J."/>
            <person name="Buck C.B."/>
        </authorList>
    </citation>
    <scope>NUCLEOTIDE SEQUENCE</scope>
    <source>
        <strain evidence="1">CtLR131</strain>
    </source>
</reference>
<organism evidence="1">
    <name type="scientific">Siphoviridae sp. ctLR131</name>
    <dbReference type="NCBI Taxonomy" id="2826250"/>
    <lineage>
        <taxon>Viruses</taxon>
        <taxon>Duplodnaviria</taxon>
        <taxon>Heunggongvirae</taxon>
        <taxon>Uroviricota</taxon>
        <taxon>Caudoviricetes</taxon>
    </lineage>
</organism>
<dbReference type="EMBL" id="BK014949">
    <property type="protein sequence ID" value="DAD83976.1"/>
    <property type="molecule type" value="Genomic_DNA"/>
</dbReference>
<protein>
    <submittedName>
        <fullName evidence="1">Uncharacterized protein</fullName>
    </submittedName>
</protein>